<keyword evidence="6" id="KW-1015">Disulfide bond</keyword>
<accession>A0A0C3L3T8</accession>
<dbReference type="Proteomes" id="UP000054248">
    <property type="component" value="Unassembled WGS sequence"/>
</dbReference>
<dbReference type="SMART" id="SM00768">
    <property type="entry name" value="X8"/>
    <property type="match status" value="1"/>
</dbReference>
<dbReference type="EMBL" id="KN822995">
    <property type="protein sequence ID" value="KIO28388.1"/>
    <property type="molecule type" value="Genomic_DNA"/>
</dbReference>
<feature type="region of interest" description="Disordered" evidence="9">
    <location>
        <begin position="181"/>
        <end position="219"/>
    </location>
</feature>
<dbReference type="HOGENOM" id="CLU_1103456_0_0_1"/>
<evidence type="ECO:0000256" key="2">
    <source>
        <dbReference type="ARBA" id="ARBA00004589"/>
    </source>
</evidence>
<evidence type="ECO:0000313" key="12">
    <source>
        <dbReference type="EMBL" id="KIO28388.1"/>
    </source>
</evidence>
<comment type="subcellular location">
    <subcellularLocation>
        <location evidence="1">Cell envelope</location>
    </subcellularLocation>
    <subcellularLocation>
        <location evidence="2">Membrane</location>
        <topology evidence="2">Lipid-anchor</topology>
        <topology evidence="2">GPI-anchor</topology>
    </subcellularLocation>
</comment>
<keyword evidence="10" id="KW-1133">Transmembrane helix</keyword>
<keyword evidence="10" id="KW-0812">Transmembrane</keyword>
<evidence type="ECO:0000313" key="13">
    <source>
        <dbReference type="Proteomes" id="UP000054248"/>
    </source>
</evidence>
<evidence type="ECO:0000256" key="1">
    <source>
        <dbReference type="ARBA" id="ARBA00004196"/>
    </source>
</evidence>
<dbReference type="PANTHER" id="PTHR31468:SF2">
    <property type="entry name" value="1,3-BETA-GLUCANOSYLTRANSFERASE GAS1"/>
    <property type="match status" value="1"/>
</dbReference>
<dbReference type="GO" id="GO:0031505">
    <property type="term" value="P:fungal-type cell wall organization"/>
    <property type="evidence" value="ECO:0007669"/>
    <property type="project" value="TreeGrafter"/>
</dbReference>
<keyword evidence="7" id="KW-0325">Glycoprotein</keyword>
<keyword evidence="3" id="KW-0336">GPI-anchor</keyword>
<reference evidence="12 13" key="1">
    <citation type="submission" date="2014-04" db="EMBL/GenBank/DDBJ databases">
        <authorList>
            <consortium name="DOE Joint Genome Institute"/>
            <person name="Kuo A."/>
            <person name="Girlanda M."/>
            <person name="Perotto S."/>
            <person name="Kohler A."/>
            <person name="Nagy L.G."/>
            <person name="Floudas D."/>
            <person name="Copeland A."/>
            <person name="Barry K.W."/>
            <person name="Cichocki N."/>
            <person name="Veneault-Fourrey C."/>
            <person name="LaButti K."/>
            <person name="Lindquist E.A."/>
            <person name="Lipzen A."/>
            <person name="Lundell T."/>
            <person name="Morin E."/>
            <person name="Murat C."/>
            <person name="Sun H."/>
            <person name="Tunlid A."/>
            <person name="Henrissat B."/>
            <person name="Grigoriev I.V."/>
            <person name="Hibbett D.S."/>
            <person name="Martin F."/>
            <person name="Nordberg H.P."/>
            <person name="Cantor M.N."/>
            <person name="Hua S.X."/>
        </authorList>
    </citation>
    <scope>NUCLEOTIDE SEQUENCE [LARGE SCALE GENOMIC DNA]</scope>
    <source>
        <strain evidence="12 13">MUT 4182</strain>
    </source>
</reference>
<keyword evidence="8" id="KW-0449">Lipoprotein</keyword>
<name>A0A0C3L3T8_9AGAM</name>
<evidence type="ECO:0000256" key="3">
    <source>
        <dbReference type="ARBA" id="ARBA00022622"/>
    </source>
</evidence>
<evidence type="ECO:0000256" key="7">
    <source>
        <dbReference type="ARBA" id="ARBA00023180"/>
    </source>
</evidence>
<dbReference type="Pfam" id="PF07983">
    <property type="entry name" value="X8"/>
    <property type="match status" value="1"/>
</dbReference>
<evidence type="ECO:0000256" key="8">
    <source>
        <dbReference type="ARBA" id="ARBA00023288"/>
    </source>
</evidence>
<dbReference type="GO" id="GO:0042124">
    <property type="term" value="F:1,3-beta-glucanosyltransferase activity"/>
    <property type="evidence" value="ECO:0007669"/>
    <property type="project" value="TreeGrafter"/>
</dbReference>
<evidence type="ECO:0000256" key="6">
    <source>
        <dbReference type="ARBA" id="ARBA00023157"/>
    </source>
</evidence>
<evidence type="ECO:0000259" key="11">
    <source>
        <dbReference type="SMART" id="SM00768"/>
    </source>
</evidence>
<dbReference type="PANTHER" id="PTHR31468">
    <property type="entry name" value="1,3-BETA-GLUCANOSYLTRANSFERASE GAS1"/>
    <property type="match status" value="1"/>
</dbReference>
<sequence>MVTISSDGSSVTTSDDFTRLATQYNAVSFINSPAKSAAGSNTQPACPAKSDTFLASTALPPTPVNNVCDCLEKNAFSCVFSNTSSKNTSPVIGELLNYACSQLGTLGGSCLPIGADGAAGTYGPFSVCDPATKLSYALSEYYELSNRQAAACSFSGNATVLSTAPASAQAADAAASSCASASPAGTQVPTDPTPTSPSTQGAASAGATQTSGSNNNGTKNNGAASFVDARGALITMAASVIGLGGGMFVLLY</sequence>
<feature type="domain" description="X8" evidence="11">
    <location>
        <begin position="76"/>
        <end position="180"/>
    </location>
</feature>
<keyword evidence="13" id="KW-1185">Reference proteome</keyword>
<gene>
    <name evidence="12" type="ORF">M407DRAFT_182103</name>
</gene>
<evidence type="ECO:0000256" key="10">
    <source>
        <dbReference type="SAM" id="Phobius"/>
    </source>
</evidence>
<dbReference type="GO" id="GO:0071970">
    <property type="term" value="P:fungal-type cell wall (1-&gt;3)-beta-D-glucan biosynthetic process"/>
    <property type="evidence" value="ECO:0007669"/>
    <property type="project" value="TreeGrafter"/>
</dbReference>
<dbReference type="InterPro" id="IPR004886">
    <property type="entry name" value="Glucanosyltransferase"/>
</dbReference>
<organism evidence="12 13">
    <name type="scientific">Tulasnella calospora MUT 4182</name>
    <dbReference type="NCBI Taxonomy" id="1051891"/>
    <lineage>
        <taxon>Eukaryota</taxon>
        <taxon>Fungi</taxon>
        <taxon>Dikarya</taxon>
        <taxon>Basidiomycota</taxon>
        <taxon>Agaricomycotina</taxon>
        <taxon>Agaricomycetes</taxon>
        <taxon>Cantharellales</taxon>
        <taxon>Tulasnellaceae</taxon>
        <taxon>Tulasnella</taxon>
    </lineage>
</organism>
<dbReference type="STRING" id="1051891.A0A0C3L3T8"/>
<reference evidence="13" key="2">
    <citation type="submission" date="2015-01" db="EMBL/GenBank/DDBJ databases">
        <title>Evolutionary Origins and Diversification of the Mycorrhizal Mutualists.</title>
        <authorList>
            <consortium name="DOE Joint Genome Institute"/>
            <consortium name="Mycorrhizal Genomics Consortium"/>
            <person name="Kohler A."/>
            <person name="Kuo A."/>
            <person name="Nagy L.G."/>
            <person name="Floudas D."/>
            <person name="Copeland A."/>
            <person name="Barry K.W."/>
            <person name="Cichocki N."/>
            <person name="Veneault-Fourrey C."/>
            <person name="LaButti K."/>
            <person name="Lindquist E.A."/>
            <person name="Lipzen A."/>
            <person name="Lundell T."/>
            <person name="Morin E."/>
            <person name="Murat C."/>
            <person name="Riley R."/>
            <person name="Ohm R."/>
            <person name="Sun H."/>
            <person name="Tunlid A."/>
            <person name="Henrissat B."/>
            <person name="Grigoriev I.V."/>
            <person name="Hibbett D.S."/>
            <person name="Martin F."/>
        </authorList>
    </citation>
    <scope>NUCLEOTIDE SEQUENCE [LARGE SCALE GENOMIC DNA]</scope>
    <source>
        <strain evidence="13">MUT 4182</strain>
    </source>
</reference>
<dbReference type="InterPro" id="IPR012946">
    <property type="entry name" value="X8"/>
</dbReference>
<feature type="compositionally biased region" description="Low complexity" evidence="9">
    <location>
        <begin position="196"/>
        <end position="219"/>
    </location>
</feature>
<evidence type="ECO:0000256" key="4">
    <source>
        <dbReference type="ARBA" id="ARBA00022729"/>
    </source>
</evidence>
<evidence type="ECO:0000256" key="5">
    <source>
        <dbReference type="ARBA" id="ARBA00023136"/>
    </source>
</evidence>
<proteinExistence type="predicted"/>
<keyword evidence="5 10" id="KW-0472">Membrane</keyword>
<dbReference type="OrthoDB" id="421038at2759"/>
<keyword evidence="4" id="KW-0732">Signal</keyword>
<protein>
    <submittedName>
        <fullName evidence="12">Carbohydrate-binding module family 43 protein</fullName>
    </submittedName>
</protein>
<dbReference type="AlphaFoldDB" id="A0A0C3L3T8"/>
<evidence type="ECO:0000256" key="9">
    <source>
        <dbReference type="SAM" id="MobiDB-lite"/>
    </source>
</evidence>
<feature type="transmembrane region" description="Helical" evidence="10">
    <location>
        <begin position="231"/>
        <end position="251"/>
    </location>
</feature>
<dbReference type="Gene3D" id="1.20.58.1040">
    <property type="match status" value="1"/>
</dbReference>
<dbReference type="GO" id="GO:0098552">
    <property type="term" value="C:side of membrane"/>
    <property type="evidence" value="ECO:0007669"/>
    <property type="project" value="UniProtKB-KW"/>
</dbReference>
<dbReference type="GO" id="GO:0005886">
    <property type="term" value="C:plasma membrane"/>
    <property type="evidence" value="ECO:0007669"/>
    <property type="project" value="TreeGrafter"/>
</dbReference>